<reference evidence="5 6" key="2">
    <citation type="submission" date="2015-10" db="EMBL/GenBank/DDBJ databases">
        <title>Draft Genome Sequences of 11 Lactococcus lactis subspecies cremoris strains.</title>
        <authorList>
            <person name="Wels M."/>
            <person name="Backus L."/>
            <person name="Boekhorst J."/>
            <person name="Dijkstra A."/>
            <person name="Beerthuizen M."/>
            <person name="Kelly W."/>
            <person name="Siezen R."/>
            <person name="Bachmann H."/>
            <person name="Van Hijum S."/>
        </authorList>
    </citation>
    <scope>NUCLEOTIDE SEQUENCE [LARGE SCALE GENOMIC DNA]</scope>
    <source>
        <strain evidence="6">LMG8520</strain>
        <strain evidence="5">N42</strain>
    </source>
</reference>
<proteinExistence type="predicted"/>
<evidence type="ECO:0000313" key="6">
    <source>
        <dbReference type="Proteomes" id="UP000054230"/>
    </source>
</evidence>
<evidence type="ECO:0000313" key="1">
    <source>
        <dbReference type="EMBL" id="GAM80328.1"/>
    </source>
</evidence>
<dbReference type="RefSeq" id="WP_023189198.1">
    <property type="nucleotide sequence ID" value="NZ_BBSI01000022.1"/>
</dbReference>
<protein>
    <submittedName>
        <fullName evidence="1">Uncharacterized protein</fullName>
    </submittedName>
</protein>
<dbReference type="Proteomes" id="UP000031847">
    <property type="component" value="Unassembled WGS sequence"/>
</dbReference>
<evidence type="ECO:0000313" key="2">
    <source>
        <dbReference type="EMBL" id="KSU07096.1"/>
    </source>
</evidence>
<evidence type="ECO:0000313" key="4">
    <source>
        <dbReference type="Proteomes" id="UP000031847"/>
    </source>
</evidence>
<organism evidence="1 4">
    <name type="scientific">Lactococcus lactis subsp. lactis</name>
    <name type="common">Streptococcus lactis</name>
    <dbReference type="NCBI Taxonomy" id="1360"/>
    <lineage>
        <taxon>Bacteria</taxon>
        <taxon>Bacillati</taxon>
        <taxon>Bacillota</taxon>
        <taxon>Bacilli</taxon>
        <taxon>Lactobacillales</taxon>
        <taxon>Streptococcaceae</taxon>
        <taxon>Lactococcus</taxon>
    </lineage>
</organism>
<evidence type="ECO:0000313" key="3">
    <source>
        <dbReference type="EMBL" id="KSU26524.1"/>
    </source>
</evidence>
<reference evidence="1 4" key="1">
    <citation type="submission" date="2015-01" db="EMBL/GenBank/DDBJ databases">
        <title>Lactococcus lactis subsp.lactis JCM 5805 whole genome shotgun sequence.</title>
        <authorList>
            <person name="Fujii T."/>
            <person name="Tomita Y."/>
            <person name="Ikushima S."/>
            <person name="Fujiwara D."/>
        </authorList>
    </citation>
    <scope>NUCLEOTIDE SEQUENCE [LARGE SCALE GENOMIC DNA]</scope>
    <source>
        <strain evidence="1 4">JCM 5805</strain>
    </source>
</reference>
<name>A0A0B8QZH3_LACLL</name>
<comment type="caution">
    <text evidence="1">The sequence shown here is derived from an EMBL/GenBank/DDBJ whole genome shotgun (WGS) entry which is preliminary data.</text>
</comment>
<reference evidence="2" key="3">
    <citation type="journal article" date="2017" name="Genome Announc.">
        <title>Draft Genome Sequences of 24 Lactococcus lactis Strains.</title>
        <authorList>
            <person name="Backus L."/>
            <person name="Wels M."/>
            <person name="Boekhorst J."/>
            <person name="Dijkstra A.R."/>
            <person name="Beerthuyzen M."/>
            <person name="Kelly W.J."/>
            <person name="Siezen R.J."/>
            <person name="van Hijum S.A."/>
            <person name="Bachmann H."/>
        </authorList>
    </citation>
    <scope>NUCLEOTIDE SEQUENCE</scope>
    <source>
        <strain evidence="2">LMG8520</strain>
        <strain evidence="3">N42</strain>
    </source>
</reference>
<dbReference type="Proteomes" id="UP000052991">
    <property type="component" value="Unassembled WGS sequence"/>
</dbReference>
<dbReference type="AlphaFoldDB" id="A0A0B8QZH3"/>
<sequence length="40" mass="4459">MVCPILLTNSQKLLTAFLSVILHNIIYVIDTENLSVITQS</sequence>
<dbReference type="Proteomes" id="UP000054230">
    <property type="component" value="Unassembled WGS sequence"/>
</dbReference>
<dbReference type="EMBL" id="LKLW01000090">
    <property type="protein sequence ID" value="KSU26524.1"/>
    <property type="molecule type" value="Genomic_DNA"/>
</dbReference>
<evidence type="ECO:0000313" key="5">
    <source>
        <dbReference type="Proteomes" id="UP000052991"/>
    </source>
</evidence>
<dbReference type="EMBL" id="BBSI01000022">
    <property type="protein sequence ID" value="GAM80328.1"/>
    <property type="molecule type" value="Genomic_DNA"/>
</dbReference>
<dbReference type="EMBL" id="LKLP01000097">
    <property type="protein sequence ID" value="KSU07096.1"/>
    <property type="molecule type" value="Genomic_DNA"/>
</dbReference>
<accession>A0A0B8QZH3</accession>
<gene>
    <name evidence="1" type="ORF">JCM5805K_1441</name>
    <name evidence="2" type="ORF">LMG8520_1994</name>
    <name evidence="3" type="ORF">N42_1462</name>
</gene>